<evidence type="ECO:0000256" key="3">
    <source>
        <dbReference type="ARBA" id="ARBA00022676"/>
    </source>
</evidence>
<keyword evidence="5 8" id="KW-0812">Transmembrane</keyword>
<evidence type="ECO:0000256" key="5">
    <source>
        <dbReference type="ARBA" id="ARBA00022692"/>
    </source>
</evidence>
<evidence type="ECO:0000313" key="12">
    <source>
        <dbReference type="Proteomes" id="UP000683428"/>
    </source>
</evidence>
<dbReference type="GO" id="GO:0005886">
    <property type="term" value="C:plasma membrane"/>
    <property type="evidence" value="ECO:0007669"/>
    <property type="project" value="UniProtKB-SubCell"/>
</dbReference>
<dbReference type="GO" id="GO:0016763">
    <property type="term" value="F:pentosyltransferase activity"/>
    <property type="evidence" value="ECO:0007669"/>
    <property type="project" value="TreeGrafter"/>
</dbReference>
<evidence type="ECO:0000313" key="11">
    <source>
        <dbReference type="EMBL" id="QWT49378.1"/>
    </source>
</evidence>
<evidence type="ECO:0000256" key="2">
    <source>
        <dbReference type="ARBA" id="ARBA00022475"/>
    </source>
</evidence>
<keyword evidence="6 8" id="KW-1133">Transmembrane helix</keyword>
<dbReference type="Pfam" id="PF02366">
    <property type="entry name" value="PMT"/>
    <property type="match status" value="1"/>
</dbReference>
<name>A0A975SN19_9RHOO</name>
<dbReference type="Proteomes" id="UP000683428">
    <property type="component" value="Chromosome"/>
</dbReference>
<dbReference type="InterPro" id="IPR003342">
    <property type="entry name" value="ArnT-like_N"/>
</dbReference>
<feature type="transmembrane region" description="Helical" evidence="8">
    <location>
        <begin position="425"/>
        <end position="445"/>
    </location>
</feature>
<sequence>MPDRDNISRGLLVLLFVCFTAVWFGTLDYRKLIGPDEGRYAEIPREMVASGDWTTPRLNNLKYFEKPPLQYWATAAAFEVFGEHDWVPRLWPALTGYLSILLAGFAALRLFGGRSALLSMLVLGSAFWHNLIGHIATLDMGTSFFLQLALTGVLFANAQDTQENRRRPWMLVTWAALALAMLSKGLIGLVLPGATLVAYSLITRDWKPWRRLEILRGLPLFLVIAVPWFVSVSLANPEFPRFFFWHEHVERFLTKVHRRYQPDWYFIPILLIGFLPWSLAVVQSWFANLFGRPGREDGSRIFHSFQPGNFQPRRLLALWSLVIFAFFSLSSSKLPSYILPIFPALAILAGDTLANISRRALLLHLLVATALAAAALALLPQAAHLNTVNAPADLVPRYVRWLTVAAALWLAAGVAALWQTLRHRPLGAVLTLAMGTFLSGNIALLGHDILGRSYSAYDLAKDIRPLVQAETPFYSVGMYEQTLPYYLDRFVTLVDFKDELAFGIGQEPDKWLPSQEAFIARWKQDRDAFAVMEPGTYEQLQGKLPMAVVARDHDRVIVRKPQ</sequence>
<dbReference type="RefSeq" id="WP_216127259.1">
    <property type="nucleotide sequence ID" value="NZ_CP064782.1"/>
</dbReference>
<reference evidence="11" key="1">
    <citation type="submission" date="2020-11" db="EMBL/GenBank/DDBJ databases">
        <title>Azospira inquinata sp. nov.</title>
        <authorList>
            <person name="Moe W.M."/>
            <person name="Mikes M.C."/>
        </authorList>
    </citation>
    <scope>NUCLEOTIDE SEQUENCE</scope>
    <source>
        <strain evidence="11">Azo-3</strain>
    </source>
</reference>
<evidence type="ECO:0000259" key="10">
    <source>
        <dbReference type="Pfam" id="PF18583"/>
    </source>
</evidence>
<keyword evidence="7 8" id="KW-0472">Membrane</keyword>
<feature type="transmembrane region" description="Helical" evidence="8">
    <location>
        <begin position="7"/>
        <end position="26"/>
    </location>
</feature>
<dbReference type="GO" id="GO:0009103">
    <property type="term" value="P:lipopolysaccharide biosynthetic process"/>
    <property type="evidence" value="ECO:0007669"/>
    <property type="project" value="UniProtKB-ARBA"/>
</dbReference>
<evidence type="ECO:0000256" key="8">
    <source>
        <dbReference type="SAM" id="Phobius"/>
    </source>
</evidence>
<evidence type="ECO:0000256" key="6">
    <source>
        <dbReference type="ARBA" id="ARBA00022989"/>
    </source>
</evidence>
<feature type="transmembrane region" description="Helical" evidence="8">
    <location>
        <begin position="312"/>
        <end position="331"/>
    </location>
</feature>
<keyword evidence="12" id="KW-1185">Reference proteome</keyword>
<protein>
    <submittedName>
        <fullName evidence="11">Glycosyltransferase family 39 protein</fullName>
    </submittedName>
</protein>
<feature type="transmembrane region" description="Helical" evidence="8">
    <location>
        <begin position="214"/>
        <end position="235"/>
    </location>
</feature>
<feature type="transmembrane region" description="Helical" evidence="8">
    <location>
        <begin position="265"/>
        <end position="291"/>
    </location>
</feature>
<dbReference type="PANTHER" id="PTHR33908:SF3">
    <property type="entry name" value="UNDECAPRENYL PHOSPHATE-ALPHA-4-AMINO-4-DEOXY-L-ARABINOSE ARABINOSYL TRANSFERASE"/>
    <property type="match status" value="1"/>
</dbReference>
<evidence type="ECO:0000256" key="1">
    <source>
        <dbReference type="ARBA" id="ARBA00004651"/>
    </source>
</evidence>
<gene>
    <name evidence="11" type="ORF">Azoinq_01815</name>
</gene>
<dbReference type="PANTHER" id="PTHR33908">
    <property type="entry name" value="MANNOSYLTRANSFERASE YKCB-RELATED"/>
    <property type="match status" value="1"/>
</dbReference>
<evidence type="ECO:0000256" key="4">
    <source>
        <dbReference type="ARBA" id="ARBA00022679"/>
    </source>
</evidence>
<dbReference type="InterPro" id="IPR050297">
    <property type="entry name" value="LipidA_mod_glycosyltrf_83"/>
</dbReference>
<accession>A0A975SN19</accession>
<keyword evidence="4" id="KW-0808">Transferase</keyword>
<dbReference type="GO" id="GO:0000030">
    <property type="term" value="F:mannosyltransferase activity"/>
    <property type="evidence" value="ECO:0007669"/>
    <property type="project" value="InterPro"/>
</dbReference>
<feature type="domain" description="Aminoarabinose transferase C-terminal" evidence="10">
    <location>
        <begin position="459"/>
        <end position="560"/>
    </location>
</feature>
<feature type="transmembrane region" description="Helical" evidence="8">
    <location>
        <begin position="176"/>
        <end position="202"/>
    </location>
</feature>
<dbReference type="GO" id="GO:0010041">
    <property type="term" value="P:response to iron(III) ion"/>
    <property type="evidence" value="ECO:0007669"/>
    <property type="project" value="TreeGrafter"/>
</dbReference>
<feature type="transmembrane region" description="Helical" evidence="8">
    <location>
        <begin position="361"/>
        <end position="379"/>
    </location>
</feature>
<evidence type="ECO:0000259" key="9">
    <source>
        <dbReference type="Pfam" id="PF02366"/>
    </source>
</evidence>
<evidence type="ECO:0000256" key="7">
    <source>
        <dbReference type="ARBA" id="ARBA00023136"/>
    </source>
</evidence>
<dbReference type="InterPro" id="IPR040845">
    <property type="entry name" value="Arnt_C"/>
</dbReference>
<feature type="transmembrane region" description="Helical" evidence="8">
    <location>
        <begin position="399"/>
        <end position="418"/>
    </location>
</feature>
<dbReference type="GO" id="GO:0006493">
    <property type="term" value="P:protein O-linked glycosylation"/>
    <property type="evidence" value="ECO:0007669"/>
    <property type="project" value="InterPro"/>
</dbReference>
<dbReference type="EMBL" id="CP064782">
    <property type="protein sequence ID" value="QWT49378.1"/>
    <property type="molecule type" value="Genomic_DNA"/>
</dbReference>
<keyword evidence="3" id="KW-0328">Glycosyltransferase</keyword>
<proteinExistence type="predicted"/>
<feature type="transmembrane region" description="Helical" evidence="8">
    <location>
        <begin position="337"/>
        <end position="354"/>
    </location>
</feature>
<dbReference type="Pfam" id="PF18583">
    <property type="entry name" value="Arnt_C"/>
    <property type="match status" value="1"/>
</dbReference>
<comment type="subcellular location">
    <subcellularLocation>
        <location evidence="1">Cell membrane</location>
        <topology evidence="1">Multi-pass membrane protein</topology>
    </subcellularLocation>
</comment>
<dbReference type="AlphaFoldDB" id="A0A975SN19"/>
<organism evidence="11 12">
    <name type="scientific">Azospira inquinata</name>
    <dbReference type="NCBI Taxonomy" id="2785627"/>
    <lineage>
        <taxon>Bacteria</taxon>
        <taxon>Pseudomonadati</taxon>
        <taxon>Pseudomonadota</taxon>
        <taxon>Betaproteobacteria</taxon>
        <taxon>Rhodocyclales</taxon>
        <taxon>Rhodocyclaceae</taxon>
        <taxon>Azospira</taxon>
    </lineage>
</organism>
<dbReference type="KEGG" id="aiq:Azoinq_01815"/>
<feature type="domain" description="ArnT-like N-terminal" evidence="9">
    <location>
        <begin position="13"/>
        <end position="237"/>
    </location>
</feature>
<keyword evidence="2" id="KW-1003">Cell membrane</keyword>
<feature type="transmembrane region" description="Helical" evidence="8">
    <location>
        <begin position="90"/>
        <end position="111"/>
    </location>
</feature>